<dbReference type="Gene3D" id="1.10.10.10">
    <property type="entry name" value="Winged helix-like DNA-binding domain superfamily/Winged helix DNA-binding domain"/>
    <property type="match status" value="1"/>
</dbReference>
<sequence length="160" mass="17928">MTKPSTFPSVLRELLRTHQAFLSYAASHVHKLDLTLPQYDVIITLGNTAGMTPKKLGEQTLITKGTLTGVVSRLEYKGLVQRAASKKDGRSQVVRLTEAGKTLYESSFPEHLQHINRLFDDYSSEEITVLEADLVRLYQAVVRARSMHDEEVAVDIDEEG</sequence>
<dbReference type="GO" id="GO:0003700">
    <property type="term" value="F:DNA-binding transcription factor activity"/>
    <property type="evidence" value="ECO:0007669"/>
    <property type="project" value="InterPro"/>
</dbReference>
<dbReference type="PANTHER" id="PTHR42756:SF1">
    <property type="entry name" value="TRANSCRIPTIONAL REPRESSOR OF EMRAB OPERON"/>
    <property type="match status" value="1"/>
</dbReference>
<feature type="domain" description="HTH marR-type" evidence="4">
    <location>
        <begin position="7"/>
        <end position="139"/>
    </location>
</feature>
<dbReference type="EMBL" id="CP157743">
    <property type="protein sequence ID" value="XBS20481.1"/>
    <property type="molecule type" value="Genomic_DNA"/>
</dbReference>
<keyword evidence="3" id="KW-0804">Transcription</keyword>
<dbReference type="InterPro" id="IPR000835">
    <property type="entry name" value="HTH_MarR-typ"/>
</dbReference>
<evidence type="ECO:0000259" key="4">
    <source>
        <dbReference type="PROSITE" id="PS50995"/>
    </source>
</evidence>
<keyword evidence="6" id="KW-1185">Reference proteome</keyword>
<dbReference type="Pfam" id="PF12802">
    <property type="entry name" value="MarR_2"/>
    <property type="match status" value="1"/>
</dbReference>
<dbReference type="InterPro" id="IPR036390">
    <property type="entry name" value="WH_DNA-bd_sf"/>
</dbReference>
<dbReference type="InterPro" id="IPR036388">
    <property type="entry name" value="WH-like_DNA-bd_sf"/>
</dbReference>
<dbReference type="Proteomes" id="UP001225378">
    <property type="component" value="Chromosome"/>
</dbReference>
<evidence type="ECO:0000313" key="6">
    <source>
        <dbReference type="Proteomes" id="UP001225378"/>
    </source>
</evidence>
<evidence type="ECO:0000313" key="5">
    <source>
        <dbReference type="EMBL" id="XBS20481.1"/>
    </source>
</evidence>
<evidence type="ECO:0000256" key="3">
    <source>
        <dbReference type="ARBA" id="ARBA00023163"/>
    </source>
</evidence>
<evidence type="ECO:0000256" key="2">
    <source>
        <dbReference type="ARBA" id="ARBA00023125"/>
    </source>
</evidence>
<gene>
    <name evidence="5" type="ORF">Q9L42_019380</name>
</gene>
<proteinExistence type="predicted"/>
<dbReference type="InterPro" id="IPR023187">
    <property type="entry name" value="Tscrpt_reg_MarR-type_CS"/>
</dbReference>
<dbReference type="PRINTS" id="PR00598">
    <property type="entry name" value="HTHMARR"/>
</dbReference>
<dbReference type="PROSITE" id="PS01117">
    <property type="entry name" value="HTH_MARR_1"/>
    <property type="match status" value="1"/>
</dbReference>
<dbReference type="AlphaFoldDB" id="A0AAU7NV52"/>
<dbReference type="GO" id="GO:0003677">
    <property type="term" value="F:DNA binding"/>
    <property type="evidence" value="ECO:0007669"/>
    <property type="project" value="UniProtKB-KW"/>
</dbReference>
<dbReference type="RefSeq" id="WP_305906740.1">
    <property type="nucleotide sequence ID" value="NZ_CP157743.1"/>
</dbReference>
<protein>
    <submittedName>
        <fullName evidence="5">MarR family transcriptional regulator</fullName>
    </submittedName>
</protein>
<reference evidence="5 6" key="1">
    <citation type="journal article" date="2024" name="Microbiology">
        <title>Methylomarinum rosea sp. nov., a novel halophilic methanotrophic bacterium from the hypersaline Lake Elton.</title>
        <authorList>
            <person name="Suleimanov R.Z."/>
            <person name="Oshkin I.Y."/>
            <person name="Danilova O.V."/>
            <person name="Suzina N.E."/>
            <person name="Dedysh S.N."/>
        </authorList>
    </citation>
    <scope>NUCLEOTIDE SEQUENCE [LARGE SCALE GENOMIC DNA]</scope>
    <source>
        <strain evidence="5 6">Ch1-1</strain>
    </source>
</reference>
<dbReference type="PANTHER" id="PTHR42756">
    <property type="entry name" value="TRANSCRIPTIONAL REGULATOR, MARR"/>
    <property type="match status" value="1"/>
</dbReference>
<dbReference type="PROSITE" id="PS50995">
    <property type="entry name" value="HTH_MARR_2"/>
    <property type="match status" value="1"/>
</dbReference>
<accession>A0AAU7NV52</accession>
<keyword evidence="1" id="KW-0805">Transcription regulation</keyword>
<dbReference type="KEGG" id="mech:Q9L42_019380"/>
<evidence type="ECO:0000256" key="1">
    <source>
        <dbReference type="ARBA" id="ARBA00023015"/>
    </source>
</evidence>
<dbReference type="SMART" id="SM00347">
    <property type="entry name" value="HTH_MARR"/>
    <property type="match status" value="1"/>
</dbReference>
<organism evidence="5 6">
    <name type="scientific">Methylomarinum roseum</name>
    <dbReference type="NCBI Taxonomy" id="3067653"/>
    <lineage>
        <taxon>Bacteria</taxon>
        <taxon>Pseudomonadati</taxon>
        <taxon>Pseudomonadota</taxon>
        <taxon>Gammaproteobacteria</taxon>
        <taxon>Methylococcales</taxon>
        <taxon>Methylococcaceae</taxon>
        <taxon>Methylomarinum</taxon>
    </lineage>
</organism>
<name>A0AAU7NV52_9GAMM</name>
<keyword evidence="2" id="KW-0238">DNA-binding</keyword>
<dbReference type="SUPFAM" id="SSF46785">
    <property type="entry name" value="Winged helix' DNA-binding domain"/>
    <property type="match status" value="1"/>
</dbReference>